<evidence type="ECO:0000256" key="2">
    <source>
        <dbReference type="ARBA" id="ARBA00006948"/>
    </source>
</evidence>
<dbReference type="PANTHER" id="PTHR47830:SF1">
    <property type="entry name" value="OS11G0534100 PROTEIN"/>
    <property type="match status" value="1"/>
</dbReference>
<dbReference type="OrthoDB" id="1842378at2759"/>
<comment type="caution">
    <text evidence="7">The sequence shown here is derived from an EMBL/GenBank/DDBJ whole genome shotgun (WGS) entry which is preliminary data.</text>
</comment>
<reference evidence="7" key="1">
    <citation type="submission" date="2020-06" db="EMBL/GenBank/DDBJ databases">
        <title>WGS assembly of Ceratodon purpureus strain R40.</title>
        <authorList>
            <person name="Carey S.B."/>
            <person name="Jenkins J."/>
            <person name="Shu S."/>
            <person name="Lovell J.T."/>
            <person name="Sreedasyam A."/>
            <person name="Maumus F."/>
            <person name="Tiley G.P."/>
            <person name="Fernandez-Pozo N."/>
            <person name="Barry K."/>
            <person name="Chen C."/>
            <person name="Wang M."/>
            <person name="Lipzen A."/>
            <person name="Daum C."/>
            <person name="Saski C.A."/>
            <person name="Payton A.C."/>
            <person name="Mcbreen J.C."/>
            <person name="Conrad R.E."/>
            <person name="Kollar L.M."/>
            <person name="Olsson S."/>
            <person name="Huttunen S."/>
            <person name="Landis J.B."/>
            <person name="Wickett N.J."/>
            <person name="Johnson M.G."/>
            <person name="Rensing S.A."/>
            <person name="Grimwood J."/>
            <person name="Schmutz J."/>
            <person name="Mcdaniel S.F."/>
        </authorList>
    </citation>
    <scope>NUCLEOTIDE SEQUENCE</scope>
    <source>
        <strain evidence="7">R40</strain>
    </source>
</reference>
<keyword evidence="5 6" id="KW-0472">Membrane</keyword>
<dbReference type="GO" id="GO:0016020">
    <property type="term" value="C:membrane"/>
    <property type="evidence" value="ECO:0007669"/>
    <property type="project" value="UniProtKB-SubCell"/>
</dbReference>
<feature type="transmembrane region" description="Helical" evidence="6">
    <location>
        <begin position="95"/>
        <end position="114"/>
    </location>
</feature>
<evidence type="ECO:0000256" key="5">
    <source>
        <dbReference type="ARBA" id="ARBA00023136"/>
    </source>
</evidence>
<gene>
    <name evidence="7" type="ORF">KC19_4G226800</name>
</gene>
<evidence type="ECO:0008006" key="9">
    <source>
        <dbReference type="Google" id="ProtNLM"/>
    </source>
</evidence>
<protein>
    <recommendedName>
        <fullName evidence="9">Transmembrane protein 45B</fullName>
    </recommendedName>
</protein>
<dbReference type="EMBL" id="CM026424">
    <property type="protein sequence ID" value="KAG0581126.1"/>
    <property type="molecule type" value="Genomic_DNA"/>
</dbReference>
<feature type="transmembrane region" description="Helical" evidence="6">
    <location>
        <begin position="126"/>
        <end position="145"/>
    </location>
</feature>
<comment type="similarity">
    <text evidence="2">Belongs to the TMEM45 family.</text>
</comment>
<evidence type="ECO:0000256" key="1">
    <source>
        <dbReference type="ARBA" id="ARBA00004141"/>
    </source>
</evidence>
<feature type="transmembrane region" description="Helical" evidence="6">
    <location>
        <begin position="179"/>
        <end position="197"/>
    </location>
</feature>
<sequence>MVSQGGHILQGIIFLSLGVWHLFCFFATWVKSPLEYTARAWYPVGLLPARYKHLELHILLFLLPLAIFYDLGISAHFQPQSDGGMPTSSIMGFEHVTILFMFWLFALTVLVSDATSHLPFPSEGSFLFASLAFGLQWLSITHSASQRSDFERQCSTLLAYTALASAVCSGLLVIRPRAFLVNLVLCLSLILQGTWQFQMALSLYSDSYVPIGCRFSPVNYGPGDFTLLSTTQCEPSMNARAVALMNIAFNCHVVASVFFAVLTFAIMARFKGHRRSASLDQIAADFELESELVQLNQNKLSFERR</sequence>
<evidence type="ECO:0000256" key="3">
    <source>
        <dbReference type="ARBA" id="ARBA00022692"/>
    </source>
</evidence>
<accession>A0A8T0IE15</accession>
<evidence type="ECO:0000256" key="4">
    <source>
        <dbReference type="ARBA" id="ARBA00022989"/>
    </source>
</evidence>
<name>A0A8T0IE15_CERPU</name>
<feature type="transmembrane region" description="Helical" evidence="6">
    <location>
        <begin position="247"/>
        <end position="268"/>
    </location>
</feature>
<feature type="transmembrane region" description="Helical" evidence="6">
    <location>
        <begin position="56"/>
        <end position="75"/>
    </location>
</feature>
<evidence type="ECO:0000256" key="6">
    <source>
        <dbReference type="SAM" id="Phobius"/>
    </source>
</evidence>
<feature type="transmembrane region" description="Helical" evidence="6">
    <location>
        <begin position="157"/>
        <end position="174"/>
    </location>
</feature>
<proteinExistence type="inferred from homology"/>
<evidence type="ECO:0000313" key="7">
    <source>
        <dbReference type="EMBL" id="KAG0581126.1"/>
    </source>
</evidence>
<dbReference type="Proteomes" id="UP000822688">
    <property type="component" value="Chromosome 4"/>
</dbReference>
<feature type="transmembrane region" description="Helical" evidence="6">
    <location>
        <begin position="12"/>
        <end position="30"/>
    </location>
</feature>
<dbReference type="InterPro" id="IPR006904">
    <property type="entry name" value="DUF716"/>
</dbReference>
<dbReference type="AlphaFoldDB" id="A0A8T0IE15"/>
<dbReference type="PANTHER" id="PTHR47830">
    <property type="entry name" value="OS11G0534100 PROTEIN"/>
    <property type="match status" value="1"/>
</dbReference>
<dbReference type="Pfam" id="PF04819">
    <property type="entry name" value="DUF716"/>
    <property type="match status" value="1"/>
</dbReference>
<comment type="subcellular location">
    <subcellularLocation>
        <location evidence="1">Membrane</location>
        <topology evidence="1">Multi-pass membrane protein</topology>
    </subcellularLocation>
</comment>
<keyword evidence="8" id="KW-1185">Reference proteome</keyword>
<keyword evidence="4 6" id="KW-1133">Transmembrane helix</keyword>
<organism evidence="7 8">
    <name type="scientific">Ceratodon purpureus</name>
    <name type="common">Fire moss</name>
    <name type="synonym">Dicranum purpureum</name>
    <dbReference type="NCBI Taxonomy" id="3225"/>
    <lineage>
        <taxon>Eukaryota</taxon>
        <taxon>Viridiplantae</taxon>
        <taxon>Streptophyta</taxon>
        <taxon>Embryophyta</taxon>
        <taxon>Bryophyta</taxon>
        <taxon>Bryophytina</taxon>
        <taxon>Bryopsida</taxon>
        <taxon>Dicranidae</taxon>
        <taxon>Pseudoditrichales</taxon>
        <taxon>Ditrichaceae</taxon>
        <taxon>Ceratodon</taxon>
    </lineage>
</organism>
<evidence type="ECO:0000313" key="8">
    <source>
        <dbReference type="Proteomes" id="UP000822688"/>
    </source>
</evidence>
<keyword evidence="3 6" id="KW-0812">Transmembrane</keyword>